<feature type="compositionally biased region" description="Basic residues" evidence="1">
    <location>
        <begin position="97"/>
        <end position="110"/>
    </location>
</feature>
<organism evidence="2">
    <name type="scientific">Rhizochromulina marina</name>
    <dbReference type="NCBI Taxonomy" id="1034831"/>
    <lineage>
        <taxon>Eukaryota</taxon>
        <taxon>Sar</taxon>
        <taxon>Stramenopiles</taxon>
        <taxon>Ochrophyta</taxon>
        <taxon>Dictyochophyceae</taxon>
        <taxon>Rhizochromulinales</taxon>
        <taxon>Rhizochromulina</taxon>
    </lineage>
</organism>
<protein>
    <submittedName>
        <fullName evidence="2">Uncharacterized protein</fullName>
    </submittedName>
</protein>
<reference evidence="2" key="1">
    <citation type="submission" date="2021-01" db="EMBL/GenBank/DDBJ databases">
        <authorList>
            <person name="Corre E."/>
            <person name="Pelletier E."/>
            <person name="Niang G."/>
            <person name="Scheremetjew M."/>
            <person name="Finn R."/>
            <person name="Kale V."/>
            <person name="Holt S."/>
            <person name="Cochrane G."/>
            <person name="Meng A."/>
            <person name="Brown T."/>
            <person name="Cohen L."/>
        </authorList>
    </citation>
    <scope>NUCLEOTIDE SEQUENCE</scope>
    <source>
        <strain evidence="2">CCMP1243</strain>
    </source>
</reference>
<evidence type="ECO:0000256" key="1">
    <source>
        <dbReference type="SAM" id="MobiDB-lite"/>
    </source>
</evidence>
<feature type="region of interest" description="Disordered" evidence="1">
    <location>
        <begin position="74"/>
        <end position="110"/>
    </location>
</feature>
<name>A0A7S2R544_9STRA</name>
<gene>
    <name evidence="2" type="ORF">RMAR1173_LOCUS754</name>
</gene>
<evidence type="ECO:0000313" key="2">
    <source>
        <dbReference type="EMBL" id="CAD9660965.1"/>
    </source>
</evidence>
<sequence>MVKYLTKTGVFIPAEIEGILSQRHRSLCHPQVSRICPGDPNTFFFSVATSSSNYGLGQLQLHLNAPDAIRTGMCYSSSSSRSRSNPQGRGDMSRAPGHPHRHRPKCLTGQ</sequence>
<dbReference type="EMBL" id="HBHJ01001174">
    <property type="protein sequence ID" value="CAD9660965.1"/>
    <property type="molecule type" value="Transcribed_RNA"/>
</dbReference>
<dbReference type="AlphaFoldDB" id="A0A7S2R544"/>
<accession>A0A7S2R544</accession>
<proteinExistence type="predicted"/>